<evidence type="ECO:0000256" key="9">
    <source>
        <dbReference type="PROSITE-ProRule" id="PRU00284"/>
    </source>
</evidence>
<keyword evidence="5 10" id="KW-1133">Transmembrane helix</keyword>
<accession>A0A4U1BFJ6</accession>
<evidence type="ECO:0000256" key="3">
    <source>
        <dbReference type="ARBA" id="ARBA00022500"/>
    </source>
</evidence>
<name>A0A4U1BFJ6_9GAMM</name>
<evidence type="ECO:0000256" key="1">
    <source>
        <dbReference type="ARBA" id="ARBA00004651"/>
    </source>
</evidence>
<dbReference type="PANTHER" id="PTHR32089">
    <property type="entry name" value="METHYL-ACCEPTING CHEMOTAXIS PROTEIN MCPB"/>
    <property type="match status" value="1"/>
</dbReference>
<dbReference type="InterPro" id="IPR004089">
    <property type="entry name" value="MCPsignal_dom"/>
</dbReference>
<reference evidence="13 14" key="1">
    <citation type="submission" date="2019-04" db="EMBL/GenBank/DDBJ databases">
        <authorList>
            <person name="Hwang J.C."/>
        </authorList>
    </citation>
    <scope>NUCLEOTIDE SEQUENCE [LARGE SCALE GENOMIC DNA]</scope>
    <source>
        <strain evidence="13 14">IMCC35001</strain>
    </source>
</reference>
<keyword evidence="7 9" id="KW-0807">Transducer</keyword>
<evidence type="ECO:0000256" key="4">
    <source>
        <dbReference type="ARBA" id="ARBA00022692"/>
    </source>
</evidence>
<dbReference type="SMART" id="SM00283">
    <property type="entry name" value="MA"/>
    <property type="match status" value="1"/>
</dbReference>
<dbReference type="InterPro" id="IPR004090">
    <property type="entry name" value="Chemotax_Me-accpt_rcpt"/>
</dbReference>
<evidence type="ECO:0000256" key="7">
    <source>
        <dbReference type="ARBA" id="ARBA00023224"/>
    </source>
</evidence>
<feature type="domain" description="HAMP" evidence="12">
    <location>
        <begin position="315"/>
        <end position="364"/>
    </location>
</feature>
<evidence type="ECO:0000313" key="14">
    <source>
        <dbReference type="Proteomes" id="UP000305674"/>
    </source>
</evidence>
<organism evidence="13 14">
    <name type="scientific">Ferrimonas sediminicola</name>
    <dbReference type="NCBI Taxonomy" id="2569538"/>
    <lineage>
        <taxon>Bacteria</taxon>
        <taxon>Pseudomonadati</taxon>
        <taxon>Pseudomonadota</taxon>
        <taxon>Gammaproteobacteria</taxon>
        <taxon>Alteromonadales</taxon>
        <taxon>Ferrimonadaceae</taxon>
        <taxon>Ferrimonas</taxon>
    </lineage>
</organism>
<dbReference type="OrthoDB" id="5800769at2"/>
<dbReference type="PROSITE" id="PS50885">
    <property type="entry name" value="HAMP"/>
    <property type="match status" value="1"/>
</dbReference>
<gene>
    <name evidence="13" type="ORF">FCL40_06000</name>
</gene>
<keyword evidence="6 10" id="KW-0472">Membrane</keyword>
<dbReference type="Gene3D" id="3.30.450.20">
    <property type="entry name" value="PAS domain"/>
    <property type="match status" value="2"/>
</dbReference>
<evidence type="ECO:0000259" key="11">
    <source>
        <dbReference type="PROSITE" id="PS50111"/>
    </source>
</evidence>
<evidence type="ECO:0000256" key="2">
    <source>
        <dbReference type="ARBA" id="ARBA00022475"/>
    </source>
</evidence>
<dbReference type="CDD" id="cd06225">
    <property type="entry name" value="HAMP"/>
    <property type="match status" value="1"/>
</dbReference>
<dbReference type="PRINTS" id="PR00260">
    <property type="entry name" value="CHEMTRNSDUCR"/>
</dbReference>
<keyword evidence="14" id="KW-1185">Reference proteome</keyword>
<protein>
    <submittedName>
        <fullName evidence="13">Methyl-accepting chemotaxis protein</fullName>
    </submittedName>
</protein>
<comment type="similarity">
    <text evidence="8">Belongs to the methyl-accepting chemotaxis (MCP) protein family.</text>
</comment>
<dbReference type="AlphaFoldDB" id="A0A4U1BFJ6"/>
<sequence length="641" mass="69755">MTIYQVSQTREATRQQVSHEVSQLVSDKAGKIAAFFEAKGAIVHSVFASPQVQRFFAAYDDRGGELSPFDDYPEVTRYFRHFSDKDSTIKSLFFGSEATHEYFDLNGRYSDDPSYYTSKRPWWGEALAKDRLYVTEPAVDANDGSVSATVKQTVYDADGRFLGIGGMDILISTIGETLLSQVTYEGQGQPFLVTGDGKLVFFPLFSEAFPPGSLLSEVDRQFSDSEGFALLARELLASAQGQGEVRLQGQQQLVLWQPVDSEFPQVHWKLGLLLPADVVSAQVTEEAWATGTVSVMLTLLVSAMVWLLLLPFKSQIRRLVAAMEAIAQGDGDLSQRIKLNRQDELGQLGRAFNQFADRVHQLVNQSMGLTESVSRSSTLATDVWQETLSSMSAQKGEVEQASTATSQMAQTSAEMASQAEQVARHAEQVHRQMGQAGLAMGEGKASLAELAGQMQESSELVSRLRQNADQIGEVLNVIGTIADQTNLLALNAAIEAARAGEQGRGFAVVADEVRTLASKTQDSTANIQSIIVGLQQASIEAEQAMTQSCEQLQQSQQRSDQVVDTLDQAGQAVAGIQQQVQEMTQAIAQQAGVAEEIAATVTRVNSLSDEAVSRGDQLERSLEELVEGGRQLAQGLNSYRV</sequence>
<dbReference type="FunFam" id="1.10.287.950:FF:000001">
    <property type="entry name" value="Methyl-accepting chemotaxis sensory transducer"/>
    <property type="match status" value="1"/>
</dbReference>
<evidence type="ECO:0000259" key="12">
    <source>
        <dbReference type="PROSITE" id="PS50885"/>
    </source>
</evidence>
<comment type="caution">
    <text evidence="13">The sequence shown here is derived from an EMBL/GenBank/DDBJ whole genome shotgun (WGS) entry which is preliminary data.</text>
</comment>
<dbReference type="GO" id="GO:0006935">
    <property type="term" value="P:chemotaxis"/>
    <property type="evidence" value="ECO:0007669"/>
    <property type="project" value="UniProtKB-KW"/>
</dbReference>
<evidence type="ECO:0000256" key="5">
    <source>
        <dbReference type="ARBA" id="ARBA00022989"/>
    </source>
</evidence>
<dbReference type="Pfam" id="PF00015">
    <property type="entry name" value="MCPsignal"/>
    <property type="match status" value="1"/>
</dbReference>
<dbReference type="EMBL" id="SWCI01000003">
    <property type="protein sequence ID" value="TKB50008.1"/>
    <property type="molecule type" value="Genomic_DNA"/>
</dbReference>
<evidence type="ECO:0000313" key="13">
    <source>
        <dbReference type="EMBL" id="TKB50008.1"/>
    </source>
</evidence>
<dbReference type="PROSITE" id="PS50111">
    <property type="entry name" value="CHEMOTAXIS_TRANSDUC_2"/>
    <property type="match status" value="1"/>
</dbReference>
<evidence type="ECO:0000256" key="10">
    <source>
        <dbReference type="SAM" id="Phobius"/>
    </source>
</evidence>
<keyword evidence="2" id="KW-1003">Cell membrane</keyword>
<dbReference type="PANTHER" id="PTHR32089:SF112">
    <property type="entry name" value="LYSOZYME-LIKE PROTEIN-RELATED"/>
    <property type="match status" value="1"/>
</dbReference>
<dbReference type="CDD" id="cd11386">
    <property type="entry name" value="MCP_signal"/>
    <property type="match status" value="1"/>
</dbReference>
<dbReference type="Pfam" id="PF02743">
    <property type="entry name" value="dCache_1"/>
    <property type="match status" value="1"/>
</dbReference>
<dbReference type="GO" id="GO:0007165">
    <property type="term" value="P:signal transduction"/>
    <property type="evidence" value="ECO:0007669"/>
    <property type="project" value="UniProtKB-KW"/>
</dbReference>
<evidence type="ECO:0000256" key="8">
    <source>
        <dbReference type="ARBA" id="ARBA00029447"/>
    </source>
</evidence>
<keyword evidence="3" id="KW-0145">Chemotaxis</keyword>
<evidence type="ECO:0000256" key="6">
    <source>
        <dbReference type="ARBA" id="ARBA00023136"/>
    </source>
</evidence>
<proteinExistence type="inferred from homology"/>
<dbReference type="InterPro" id="IPR003660">
    <property type="entry name" value="HAMP_dom"/>
</dbReference>
<feature type="domain" description="Methyl-accepting transducer" evidence="11">
    <location>
        <begin position="369"/>
        <end position="605"/>
    </location>
</feature>
<dbReference type="InterPro" id="IPR033479">
    <property type="entry name" value="dCache_1"/>
</dbReference>
<dbReference type="GO" id="GO:0004888">
    <property type="term" value="F:transmembrane signaling receptor activity"/>
    <property type="evidence" value="ECO:0007669"/>
    <property type="project" value="InterPro"/>
</dbReference>
<dbReference type="Gene3D" id="1.10.287.950">
    <property type="entry name" value="Methyl-accepting chemotaxis protein"/>
    <property type="match status" value="1"/>
</dbReference>
<dbReference type="SMART" id="SM00304">
    <property type="entry name" value="HAMP"/>
    <property type="match status" value="1"/>
</dbReference>
<feature type="transmembrane region" description="Helical" evidence="10">
    <location>
        <begin position="287"/>
        <end position="309"/>
    </location>
</feature>
<keyword evidence="4 10" id="KW-0812">Transmembrane</keyword>
<dbReference type="SUPFAM" id="SSF58104">
    <property type="entry name" value="Methyl-accepting chemotaxis protein (MCP) signaling domain"/>
    <property type="match status" value="1"/>
</dbReference>
<dbReference type="Proteomes" id="UP000305674">
    <property type="component" value="Unassembled WGS sequence"/>
</dbReference>
<comment type="subcellular location">
    <subcellularLocation>
        <location evidence="1">Cell membrane</location>
        <topology evidence="1">Multi-pass membrane protein</topology>
    </subcellularLocation>
</comment>
<dbReference type="Pfam" id="PF00672">
    <property type="entry name" value="HAMP"/>
    <property type="match status" value="1"/>
</dbReference>
<dbReference type="GO" id="GO:0005886">
    <property type="term" value="C:plasma membrane"/>
    <property type="evidence" value="ECO:0007669"/>
    <property type="project" value="UniProtKB-SubCell"/>
</dbReference>